<dbReference type="GO" id="GO:0008237">
    <property type="term" value="F:metallopeptidase activity"/>
    <property type="evidence" value="ECO:0007669"/>
    <property type="project" value="UniProtKB-KW"/>
</dbReference>
<comment type="caution">
    <text evidence="13">The sequence shown here is derived from an EMBL/GenBank/DDBJ whole genome shotgun (WGS) entry which is preliminary data.</text>
</comment>
<evidence type="ECO:0000256" key="10">
    <source>
        <dbReference type="ARBA" id="ARBA00026155"/>
    </source>
</evidence>
<dbReference type="SUPFAM" id="SSF55920">
    <property type="entry name" value="Creatinase/aminopeptidase"/>
    <property type="match status" value="1"/>
</dbReference>
<keyword evidence="4" id="KW-0963">Cytoplasm</keyword>
<evidence type="ECO:0000313" key="14">
    <source>
        <dbReference type="Proteomes" id="UP001165120"/>
    </source>
</evidence>
<dbReference type="AlphaFoldDB" id="A0A9W6W8W1"/>
<comment type="subcellular location">
    <subcellularLocation>
        <location evidence="2">Cytoplasm</location>
    </subcellularLocation>
    <subcellularLocation>
        <location evidence="1">Nucleus</location>
    </subcellularLocation>
</comment>
<evidence type="ECO:0000256" key="8">
    <source>
        <dbReference type="ARBA" id="ARBA00023049"/>
    </source>
</evidence>
<gene>
    <name evidence="13" type="ORF">Cboi02_000190400</name>
</gene>
<evidence type="ECO:0000256" key="2">
    <source>
        <dbReference type="ARBA" id="ARBA00004496"/>
    </source>
</evidence>
<organism evidence="13 14">
    <name type="scientific">Candida boidinii</name>
    <name type="common">Yeast</name>
    <dbReference type="NCBI Taxonomy" id="5477"/>
    <lineage>
        <taxon>Eukaryota</taxon>
        <taxon>Fungi</taxon>
        <taxon>Dikarya</taxon>
        <taxon>Ascomycota</taxon>
        <taxon>Saccharomycotina</taxon>
        <taxon>Pichiomycetes</taxon>
        <taxon>Pichiales</taxon>
        <taxon>Pichiaceae</taxon>
        <taxon>Ogataea</taxon>
        <taxon>Ogataea/Candida clade</taxon>
    </lineage>
</organism>
<keyword evidence="9" id="KW-0539">Nucleus</keyword>
<dbReference type="InterPro" id="IPR036005">
    <property type="entry name" value="Creatinase/aminopeptidase-like"/>
</dbReference>
<keyword evidence="14" id="KW-1185">Reference proteome</keyword>
<dbReference type="PANTHER" id="PTHR10804">
    <property type="entry name" value="PROTEASE FAMILY M24 METHIONYL AMINOPEPTIDASE, AMINOPEPTIDASE P"/>
    <property type="match status" value="1"/>
</dbReference>
<keyword evidence="8" id="KW-0482">Metalloprotease</keyword>
<evidence type="ECO:0000256" key="11">
    <source>
        <dbReference type="ARBA" id="ARBA00033475"/>
    </source>
</evidence>
<dbReference type="Proteomes" id="UP001165120">
    <property type="component" value="Unassembled WGS sequence"/>
</dbReference>
<evidence type="ECO:0000256" key="5">
    <source>
        <dbReference type="ARBA" id="ARBA00022670"/>
    </source>
</evidence>
<dbReference type="EMBL" id="BSXN01000508">
    <property type="protein sequence ID" value="GME68849.1"/>
    <property type="molecule type" value="Genomic_DNA"/>
</dbReference>
<dbReference type="GO" id="GO:0006508">
    <property type="term" value="P:proteolysis"/>
    <property type="evidence" value="ECO:0007669"/>
    <property type="project" value="UniProtKB-KW"/>
</dbReference>
<dbReference type="Gene3D" id="3.90.230.10">
    <property type="entry name" value="Creatinase/methionine aminopeptidase superfamily"/>
    <property type="match status" value="1"/>
</dbReference>
<dbReference type="InterPro" id="IPR047113">
    <property type="entry name" value="PA2G4/ARX1"/>
</dbReference>
<accession>A0A9W6W8W1</accession>
<dbReference type="GO" id="GO:0046872">
    <property type="term" value="F:metal ion binding"/>
    <property type="evidence" value="ECO:0007669"/>
    <property type="project" value="UniProtKB-KW"/>
</dbReference>
<keyword evidence="5" id="KW-0645">Protease</keyword>
<evidence type="ECO:0000256" key="4">
    <source>
        <dbReference type="ARBA" id="ARBA00022490"/>
    </source>
</evidence>
<evidence type="ECO:0000256" key="6">
    <source>
        <dbReference type="ARBA" id="ARBA00022723"/>
    </source>
</evidence>
<keyword evidence="7" id="KW-0378">Hydrolase</keyword>
<reference evidence="13" key="1">
    <citation type="submission" date="2023-04" db="EMBL/GenBank/DDBJ databases">
        <title>Candida boidinii NBRC 10035.</title>
        <authorList>
            <person name="Ichikawa N."/>
            <person name="Sato H."/>
            <person name="Tonouchi N."/>
        </authorList>
    </citation>
    <scope>NUCLEOTIDE SEQUENCE</scope>
    <source>
        <strain evidence="13">NBRC 10035</strain>
    </source>
</reference>
<dbReference type="GO" id="GO:0005634">
    <property type="term" value="C:nucleus"/>
    <property type="evidence" value="ECO:0007669"/>
    <property type="project" value="UniProtKB-SubCell"/>
</dbReference>
<dbReference type="PANTHER" id="PTHR10804:SF102">
    <property type="entry name" value="METALLOPROTEASE ARX1-RELATED"/>
    <property type="match status" value="1"/>
</dbReference>
<evidence type="ECO:0000256" key="12">
    <source>
        <dbReference type="ARBA" id="ARBA00034680"/>
    </source>
</evidence>
<evidence type="ECO:0000256" key="7">
    <source>
        <dbReference type="ARBA" id="ARBA00022801"/>
    </source>
</evidence>
<protein>
    <recommendedName>
        <fullName evidence="10">Probable metalloprotease ARX1</fullName>
    </recommendedName>
    <alternativeName>
        <fullName evidence="11">Associated with ribosomal export complex protein 1</fullName>
    </alternativeName>
</protein>
<keyword evidence="6" id="KW-0479">Metal-binding</keyword>
<proteinExistence type="inferred from homology"/>
<sequence length="596" mass="65973">MELAISQRDTDILLKERNLLKTEVLEKYRLSGQIAQTTLKYVIELINNSYHLGKRTQPFSAAEICLLGDSLMSSLLQNAYKNSSIREKGIAQPVTLDVNDIVIGYAPEIDDGVNLYFQPGDIVSIGLGCQIDGYTSNVSHTLVIYPQGVQDGETGDLKPTGPLLGSSADAICAAHIATETVIALLGANLTPEKIPDSISKNKVVNGTLIRSVVDSIAKSYNCIVVPTSKVRRIRRFLAGQAEGVVAERDFKGVVWSEADQERQLLERTEKINNDNNSNNNDSKVQELIKYDNSKSNTATNASSAIPSDDFVPIAGEVYSVDIKMASIEELNNEPGLVTLEKIDNYTGKNHSKDTFTPRPSVFIRDVSISHQLKLKSSRALINKIDKDLSVYPFKLSYISKNFPFNVQDENNLTEQLQETYKEVKINRLGMTELLNRHLTVEKPVLRARFIPLQIILGSSSNSSTGVKGYDSENPTLPGLEIPLPRLGVTQLKLKTMLKSSKPIKVSRETSTVILNNSNSNNSLELIRLTGGSITSKPSWVHSKYQLSGEYLQGINELIQLTQDERFGIKIKECQPLKISSFEFTKNSNSVESMNMD</sequence>
<evidence type="ECO:0000256" key="9">
    <source>
        <dbReference type="ARBA" id="ARBA00023242"/>
    </source>
</evidence>
<evidence type="ECO:0000256" key="1">
    <source>
        <dbReference type="ARBA" id="ARBA00004123"/>
    </source>
</evidence>
<dbReference type="GO" id="GO:0005737">
    <property type="term" value="C:cytoplasm"/>
    <property type="evidence" value="ECO:0007669"/>
    <property type="project" value="UniProtKB-SubCell"/>
</dbReference>
<evidence type="ECO:0000313" key="13">
    <source>
        <dbReference type="EMBL" id="GME68849.1"/>
    </source>
</evidence>
<comment type="similarity">
    <text evidence="3">Belongs to the peptidase M24 family.</text>
</comment>
<comment type="function">
    <text evidence="12">Probable metalloprotease involved in proper assembly of pre-ribosomal particles during the biogenesis of the 60S ribosomal subunit. Accompanies the pre-60S particles to the cytoplasm.</text>
</comment>
<name>A0A9W6W8W1_CANBO</name>
<evidence type="ECO:0000256" key="3">
    <source>
        <dbReference type="ARBA" id="ARBA00007319"/>
    </source>
</evidence>